<dbReference type="Gene3D" id="3.40.50.2300">
    <property type="match status" value="1"/>
</dbReference>
<proteinExistence type="inferred from homology"/>
<feature type="domain" description="Phosphotyrosine protein phosphatase I" evidence="5">
    <location>
        <begin position="2"/>
        <end position="149"/>
    </location>
</feature>
<dbReference type="RefSeq" id="WP_073270984.1">
    <property type="nucleotide sequence ID" value="NZ_FQTU01000011.1"/>
</dbReference>
<dbReference type="SUPFAM" id="SSF52788">
    <property type="entry name" value="Phosphotyrosine protein phosphatases I"/>
    <property type="match status" value="1"/>
</dbReference>
<feature type="active site" description="Proton donor" evidence="4">
    <location>
        <position position="123"/>
    </location>
</feature>
<evidence type="ECO:0000313" key="7">
    <source>
        <dbReference type="Proteomes" id="UP000184251"/>
    </source>
</evidence>
<keyword evidence="7" id="KW-1185">Reference proteome</keyword>
<dbReference type="PANTHER" id="PTHR11717">
    <property type="entry name" value="LOW MOLECULAR WEIGHT PROTEIN TYROSINE PHOSPHATASE"/>
    <property type="match status" value="1"/>
</dbReference>
<dbReference type="Pfam" id="PF01451">
    <property type="entry name" value="LMWPc"/>
    <property type="match status" value="1"/>
</dbReference>
<evidence type="ECO:0000259" key="5">
    <source>
        <dbReference type="SMART" id="SM00226"/>
    </source>
</evidence>
<dbReference type="InterPro" id="IPR017867">
    <property type="entry name" value="Tyr_phospatase_low_mol_wt"/>
</dbReference>
<feature type="active site" description="Nucleophile" evidence="4">
    <location>
        <position position="8"/>
    </location>
</feature>
<feature type="active site" evidence="4">
    <location>
        <position position="14"/>
    </location>
</feature>
<organism evidence="6 7">
    <name type="scientific">Alkalibacter saccharofermentans DSM 14828</name>
    <dbReference type="NCBI Taxonomy" id="1120975"/>
    <lineage>
        <taxon>Bacteria</taxon>
        <taxon>Bacillati</taxon>
        <taxon>Bacillota</taxon>
        <taxon>Clostridia</taxon>
        <taxon>Eubacteriales</taxon>
        <taxon>Eubacteriaceae</taxon>
        <taxon>Alkalibacter</taxon>
    </lineage>
</organism>
<dbReference type="Proteomes" id="UP000184251">
    <property type="component" value="Unassembled WGS sequence"/>
</dbReference>
<gene>
    <name evidence="6" type="ORF">SAMN02746064_01673</name>
</gene>
<evidence type="ECO:0000256" key="1">
    <source>
        <dbReference type="ARBA" id="ARBA00011063"/>
    </source>
</evidence>
<dbReference type="InterPro" id="IPR050438">
    <property type="entry name" value="LMW_PTPase"/>
</dbReference>
<sequence length="152" mass="16861">MKKILLVCTGNTCRSSMAKGIFEDLIKKEGRNDEIAIDSAGISVYYSEGANPNAILAAREMGIDISSHISKQVDEYHIANSDLVLTMTTGQKEILKARYSGYAFKIFTLKEFEGDSKTWDIADPFGGSLDIYKRTAKEIKDAITNLINNKKI</sequence>
<evidence type="ECO:0000256" key="4">
    <source>
        <dbReference type="PIRSR" id="PIRSR617867-1"/>
    </source>
</evidence>
<dbReference type="STRING" id="1120975.SAMN02746064_01673"/>
<dbReference type="CDD" id="cd16344">
    <property type="entry name" value="LMWPAP"/>
    <property type="match status" value="1"/>
</dbReference>
<reference evidence="6 7" key="1">
    <citation type="submission" date="2016-11" db="EMBL/GenBank/DDBJ databases">
        <authorList>
            <person name="Jaros S."/>
            <person name="Januszkiewicz K."/>
            <person name="Wedrychowicz H."/>
        </authorList>
    </citation>
    <scope>NUCLEOTIDE SEQUENCE [LARGE SCALE GENOMIC DNA]</scope>
    <source>
        <strain evidence="6 7">DSM 14828</strain>
    </source>
</reference>
<dbReference type="OrthoDB" id="9784339at2"/>
<dbReference type="SMART" id="SM00226">
    <property type="entry name" value="LMWPc"/>
    <property type="match status" value="1"/>
</dbReference>
<dbReference type="GO" id="GO:0004725">
    <property type="term" value="F:protein tyrosine phosphatase activity"/>
    <property type="evidence" value="ECO:0007669"/>
    <property type="project" value="InterPro"/>
</dbReference>
<dbReference type="InterPro" id="IPR023485">
    <property type="entry name" value="Ptyr_pPase"/>
</dbReference>
<dbReference type="PANTHER" id="PTHR11717:SF31">
    <property type="entry name" value="LOW MOLECULAR WEIGHT PROTEIN-TYROSINE-PHOSPHATASE ETP-RELATED"/>
    <property type="match status" value="1"/>
</dbReference>
<dbReference type="AlphaFoldDB" id="A0A1M4Y2M9"/>
<comment type="similarity">
    <text evidence="1">Belongs to the low molecular weight phosphotyrosine protein phosphatase family.</text>
</comment>
<dbReference type="EMBL" id="FQTU01000011">
    <property type="protein sequence ID" value="SHF00011.1"/>
    <property type="molecule type" value="Genomic_DNA"/>
</dbReference>
<evidence type="ECO:0000256" key="2">
    <source>
        <dbReference type="ARBA" id="ARBA00022801"/>
    </source>
</evidence>
<protein>
    <submittedName>
        <fullName evidence="6">Protein-tyrosine phosphatase</fullName>
    </submittedName>
</protein>
<dbReference type="PRINTS" id="PR00719">
    <property type="entry name" value="LMWPTPASE"/>
</dbReference>
<name>A0A1M4Y2M9_9FIRM</name>
<dbReference type="InterPro" id="IPR036196">
    <property type="entry name" value="Ptyr_pPase_sf"/>
</dbReference>
<keyword evidence="2" id="KW-0378">Hydrolase</keyword>
<evidence type="ECO:0000256" key="3">
    <source>
        <dbReference type="ARBA" id="ARBA00022912"/>
    </source>
</evidence>
<evidence type="ECO:0000313" key="6">
    <source>
        <dbReference type="EMBL" id="SHF00011.1"/>
    </source>
</evidence>
<keyword evidence="3" id="KW-0904">Protein phosphatase</keyword>
<accession>A0A1M4Y2M9</accession>